<feature type="binding site" evidence="2">
    <location>
        <position position="59"/>
    </location>
    <ligand>
        <name>ATP</name>
        <dbReference type="ChEBI" id="CHEBI:30616"/>
    </ligand>
</feature>
<keyword evidence="2" id="KW-0547">Nucleotide-binding</keyword>
<keyword evidence="5" id="KW-0418">Kinase</keyword>
<comment type="caution">
    <text evidence="5">The sequence shown here is derived from an EMBL/GenBank/DDBJ whole genome shotgun (WGS) entry which is preliminary data.</text>
</comment>
<dbReference type="EC" id="2.7.11.1" evidence="5"/>
<dbReference type="PROSITE" id="PS00107">
    <property type="entry name" value="PROTEIN_KINASE_ATP"/>
    <property type="match status" value="1"/>
</dbReference>
<dbReference type="PROSITE" id="PS50011">
    <property type="entry name" value="PROTEIN_KINASE_DOM"/>
    <property type="match status" value="1"/>
</dbReference>
<accession>A0A1Z5JM38</accession>
<dbReference type="InterPro" id="IPR047173">
    <property type="entry name" value="STRAD_A/B-like"/>
</dbReference>
<name>A0A1Z5JM38_FISSO</name>
<dbReference type="SMART" id="SM00220">
    <property type="entry name" value="S_TKc"/>
    <property type="match status" value="1"/>
</dbReference>
<feature type="region of interest" description="Disordered" evidence="3">
    <location>
        <begin position="400"/>
        <end position="447"/>
    </location>
</feature>
<organism evidence="5 6">
    <name type="scientific">Fistulifera solaris</name>
    <name type="common">Oleaginous diatom</name>
    <dbReference type="NCBI Taxonomy" id="1519565"/>
    <lineage>
        <taxon>Eukaryota</taxon>
        <taxon>Sar</taxon>
        <taxon>Stramenopiles</taxon>
        <taxon>Ochrophyta</taxon>
        <taxon>Bacillariophyta</taxon>
        <taxon>Bacillariophyceae</taxon>
        <taxon>Bacillariophycidae</taxon>
        <taxon>Naviculales</taxon>
        <taxon>Naviculaceae</taxon>
        <taxon>Fistulifera</taxon>
    </lineage>
</organism>
<dbReference type="AlphaFoldDB" id="A0A1Z5JM38"/>
<dbReference type="SUPFAM" id="SSF56112">
    <property type="entry name" value="Protein kinase-like (PK-like)"/>
    <property type="match status" value="1"/>
</dbReference>
<evidence type="ECO:0000313" key="5">
    <source>
        <dbReference type="EMBL" id="GAX15083.1"/>
    </source>
</evidence>
<dbReference type="Pfam" id="PF00069">
    <property type="entry name" value="Pkinase"/>
    <property type="match status" value="1"/>
</dbReference>
<protein>
    <submittedName>
        <fullName evidence="5">Serine/threonine-protein kinase OSR1/STK39</fullName>
        <ecNumber evidence="5">2.7.11.1</ecNumber>
    </submittedName>
</protein>
<dbReference type="Gene3D" id="1.10.510.10">
    <property type="entry name" value="Transferase(Phosphotransferase) domain 1"/>
    <property type="match status" value="1"/>
</dbReference>
<dbReference type="Proteomes" id="UP000198406">
    <property type="component" value="Unassembled WGS sequence"/>
</dbReference>
<evidence type="ECO:0000259" key="4">
    <source>
        <dbReference type="PROSITE" id="PS50011"/>
    </source>
</evidence>
<gene>
    <name evidence="5" type="ORF">FisN_12Lh219</name>
</gene>
<feature type="compositionally biased region" description="Basic and acidic residues" evidence="3">
    <location>
        <begin position="400"/>
        <end position="420"/>
    </location>
</feature>
<dbReference type="PANTHER" id="PTHR48014">
    <property type="entry name" value="SERINE/THREONINE-PROTEIN KINASE FRAY2"/>
    <property type="match status" value="1"/>
</dbReference>
<keyword evidence="6" id="KW-1185">Reference proteome</keyword>
<dbReference type="GO" id="GO:0043539">
    <property type="term" value="F:protein serine/threonine kinase activator activity"/>
    <property type="evidence" value="ECO:0007669"/>
    <property type="project" value="InterPro"/>
</dbReference>
<reference evidence="5 6" key="1">
    <citation type="journal article" date="2015" name="Plant Cell">
        <title>Oil accumulation by the oleaginous diatom Fistulifera solaris as revealed by the genome and transcriptome.</title>
        <authorList>
            <person name="Tanaka T."/>
            <person name="Maeda Y."/>
            <person name="Veluchamy A."/>
            <person name="Tanaka M."/>
            <person name="Abida H."/>
            <person name="Marechal E."/>
            <person name="Bowler C."/>
            <person name="Muto M."/>
            <person name="Sunaga Y."/>
            <person name="Tanaka M."/>
            <person name="Yoshino T."/>
            <person name="Taniguchi T."/>
            <person name="Fukuda Y."/>
            <person name="Nemoto M."/>
            <person name="Matsumoto M."/>
            <person name="Wong P.S."/>
            <person name="Aburatani S."/>
            <person name="Fujibuchi W."/>
        </authorList>
    </citation>
    <scope>NUCLEOTIDE SEQUENCE [LARGE SCALE GENOMIC DNA]</scope>
    <source>
        <strain evidence="5 6">JPCC DA0580</strain>
    </source>
</reference>
<dbReference type="EMBL" id="BDSP01000087">
    <property type="protein sequence ID" value="GAX15083.1"/>
    <property type="molecule type" value="Genomic_DNA"/>
</dbReference>
<dbReference type="PANTHER" id="PTHR48014:SF21">
    <property type="entry name" value="SERINE_THREONINE-PROTEIN KINASE FRAY2"/>
    <property type="match status" value="1"/>
</dbReference>
<keyword evidence="5" id="KW-0808">Transferase</keyword>
<keyword evidence="2" id="KW-0067">ATP-binding</keyword>
<dbReference type="GO" id="GO:0005524">
    <property type="term" value="F:ATP binding"/>
    <property type="evidence" value="ECO:0007669"/>
    <property type="project" value="UniProtKB-UniRule"/>
</dbReference>
<evidence type="ECO:0000313" key="6">
    <source>
        <dbReference type="Proteomes" id="UP000198406"/>
    </source>
</evidence>
<feature type="compositionally biased region" description="Acidic residues" evidence="3">
    <location>
        <begin position="423"/>
        <end position="436"/>
    </location>
</feature>
<evidence type="ECO:0000256" key="3">
    <source>
        <dbReference type="SAM" id="MobiDB-lite"/>
    </source>
</evidence>
<feature type="region of interest" description="Disordered" evidence="3">
    <location>
        <begin position="332"/>
        <end position="351"/>
    </location>
</feature>
<comment type="similarity">
    <text evidence="1">Belongs to the protein kinase superfamily. STE Ser/Thr protein kinase family. STE20 subfamily.</text>
</comment>
<dbReference type="Gene3D" id="3.30.200.20">
    <property type="entry name" value="Phosphorylase Kinase, domain 1"/>
    <property type="match status" value="1"/>
</dbReference>
<feature type="domain" description="Protein kinase" evidence="4">
    <location>
        <begin position="31"/>
        <end position="310"/>
    </location>
</feature>
<dbReference type="InterPro" id="IPR017441">
    <property type="entry name" value="Protein_kinase_ATP_BS"/>
</dbReference>
<evidence type="ECO:0000256" key="1">
    <source>
        <dbReference type="ARBA" id="ARBA00008874"/>
    </source>
</evidence>
<dbReference type="InParanoid" id="A0A1Z5JM38"/>
<dbReference type="OrthoDB" id="8693905at2759"/>
<dbReference type="InterPro" id="IPR000719">
    <property type="entry name" value="Prot_kinase_dom"/>
</dbReference>
<proteinExistence type="inferred from homology"/>
<evidence type="ECO:0000256" key="2">
    <source>
        <dbReference type="PROSITE-ProRule" id="PRU10141"/>
    </source>
</evidence>
<dbReference type="GO" id="GO:0004674">
    <property type="term" value="F:protein serine/threonine kinase activity"/>
    <property type="evidence" value="ECO:0007669"/>
    <property type="project" value="UniProtKB-EC"/>
</dbReference>
<dbReference type="InterPro" id="IPR011009">
    <property type="entry name" value="Kinase-like_dom_sf"/>
</dbReference>
<sequence length="447" mass="49947">MAEKEGMEKDSSIIAVSNSSAFEWPPDPSCYELIGKIGQGAFATVWRAKAPEERECAIKVLNLDHVDTNLAEIRLEVQAMRLSLHPNILTCYAAFVNETNLWLLTPLMSKGSSLHCLQRARRVLRDRNEVAKMEDHILYILHETLLGLQYIHENGQIHRDIKAGNVLLDGNGDVRIADFGVSGWLVQGGAQQEKAKTFVGTPCWMAPEVMEQVHGYDYKADIWSLGITALELAKGYAPYAKYPPMKVLILTIQEDPPSLESYIDDDDDDLACFEEYTRTFRTLVQLCLQKNPAKRPTCQELLNGKILSFMNDPAVRQTKRETIRSQVCDIVPDVGSRSSSSSPSNRQMPGNAPISIVLSKEVDRPPGTTWVFPDGSQVLSSSMTPVSIDDVLEELDEFGKQTGGEHYRSKSAEELAKNSGDDNVQDDLDAFMDEFEQNTAGEDFRRL</sequence>